<keyword evidence="6 11" id="KW-0566">Pantothenate biosynthesis</keyword>
<dbReference type="UniPathway" id="UPA00028">
    <property type="reaction ID" value="UER00004"/>
</dbReference>
<keyword evidence="8 11" id="KW-0560">Oxidoreductase</keyword>
<dbReference type="Pfam" id="PF08546">
    <property type="entry name" value="ApbA_C"/>
    <property type="match status" value="1"/>
</dbReference>
<evidence type="ECO:0000256" key="3">
    <source>
        <dbReference type="ARBA" id="ARBA00007870"/>
    </source>
</evidence>
<dbReference type="PANTHER" id="PTHR43765">
    <property type="entry name" value="2-DEHYDROPANTOATE 2-REDUCTASE-RELATED"/>
    <property type="match status" value="1"/>
</dbReference>
<dbReference type="InterPro" id="IPR013328">
    <property type="entry name" value="6PGD_dom2"/>
</dbReference>
<dbReference type="GO" id="GO:0008677">
    <property type="term" value="F:2-dehydropantoate 2-reductase activity"/>
    <property type="evidence" value="ECO:0007669"/>
    <property type="project" value="UniProtKB-EC"/>
</dbReference>
<accession>A0A4Z0H709</accession>
<dbReference type="GO" id="GO:0005737">
    <property type="term" value="C:cytoplasm"/>
    <property type="evidence" value="ECO:0007669"/>
    <property type="project" value="TreeGrafter"/>
</dbReference>
<dbReference type="NCBIfam" id="NF006083">
    <property type="entry name" value="PRK08229.1"/>
    <property type="match status" value="1"/>
</dbReference>
<evidence type="ECO:0000256" key="5">
    <source>
        <dbReference type="ARBA" id="ARBA00019465"/>
    </source>
</evidence>
<dbReference type="NCBIfam" id="TIGR00745">
    <property type="entry name" value="apbA_panE"/>
    <property type="match status" value="1"/>
</dbReference>
<dbReference type="InterPro" id="IPR003710">
    <property type="entry name" value="ApbA"/>
</dbReference>
<keyword evidence="7 11" id="KW-0521">NADP</keyword>
<evidence type="ECO:0000313" key="14">
    <source>
        <dbReference type="EMBL" id="TGB05546.1"/>
    </source>
</evidence>
<evidence type="ECO:0000256" key="11">
    <source>
        <dbReference type="RuleBase" id="RU362068"/>
    </source>
</evidence>
<evidence type="ECO:0000256" key="10">
    <source>
        <dbReference type="ARBA" id="ARBA00048793"/>
    </source>
</evidence>
<protein>
    <recommendedName>
        <fullName evidence="5 11">2-dehydropantoate 2-reductase</fullName>
        <ecNumber evidence="4 11">1.1.1.169</ecNumber>
    </recommendedName>
    <alternativeName>
        <fullName evidence="9 11">Ketopantoate reductase</fullName>
    </alternativeName>
</protein>
<dbReference type="PANTHER" id="PTHR43765:SF2">
    <property type="entry name" value="2-DEHYDROPANTOATE 2-REDUCTASE"/>
    <property type="match status" value="1"/>
</dbReference>
<feature type="domain" description="Ketopantoate reductase N-terminal" evidence="12">
    <location>
        <begin position="2"/>
        <end position="147"/>
    </location>
</feature>
<comment type="similarity">
    <text evidence="3 11">Belongs to the ketopantoate reductase family.</text>
</comment>
<gene>
    <name evidence="14" type="ORF">E4099_19330</name>
</gene>
<dbReference type="AlphaFoldDB" id="A0A4Z0H709"/>
<organism evidence="14 15">
    <name type="scientific">Streptomyces palmae</name>
    <dbReference type="NCBI Taxonomy" id="1701085"/>
    <lineage>
        <taxon>Bacteria</taxon>
        <taxon>Bacillati</taxon>
        <taxon>Actinomycetota</taxon>
        <taxon>Actinomycetes</taxon>
        <taxon>Kitasatosporales</taxon>
        <taxon>Streptomycetaceae</taxon>
        <taxon>Streptomyces</taxon>
    </lineage>
</organism>
<dbReference type="InterPro" id="IPR008927">
    <property type="entry name" value="6-PGluconate_DH-like_C_sf"/>
</dbReference>
<evidence type="ECO:0000256" key="9">
    <source>
        <dbReference type="ARBA" id="ARBA00032024"/>
    </source>
</evidence>
<evidence type="ECO:0000256" key="2">
    <source>
        <dbReference type="ARBA" id="ARBA00004994"/>
    </source>
</evidence>
<evidence type="ECO:0000256" key="1">
    <source>
        <dbReference type="ARBA" id="ARBA00002919"/>
    </source>
</evidence>
<evidence type="ECO:0000256" key="4">
    <source>
        <dbReference type="ARBA" id="ARBA00013014"/>
    </source>
</evidence>
<evidence type="ECO:0000256" key="7">
    <source>
        <dbReference type="ARBA" id="ARBA00022857"/>
    </source>
</evidence>
<dbReference type="InterPro" id="IPR050838">
    <property type="entry name" value="Ketopantoate_reductase"/>
</dbReference>
<dbReference type="Pfam" id="PF02558">
    <property type="entry name" value="ApbA"/>
    <property type="match status" value="1"/>
</dbReference>
<dbReference type="SUPFAM" id="SSF51735">
    <property type="entry name" value="NAD(P)-binding Rossmann-fold domains"/>
    <property type="match status" value="1"/>
</dbReference>
<sequence length="338" mass="35302">MFGAGSIGCRLGGSLASVAEVTLIGRPAAMATLRENGLTLTGGGRPAVTVDPAALRLADTPEAVAQSIAGADFVLVTVKSMATEDAARQLLPHLAPGTVVVSFQNGLRNPEVIRSVLGDRPVVAGMVPFNVLPTAPGTYHQGSGGALMVDDQPAGAPLVAALSAAGLPVRAHADMRAVQHAKLLMNLNNAVNGLSGLPLREELGQRAFRLCLALCQSEALAAYRAEGVRPTRLGALPTHLMPRLLRLPDRLFQRLAASVLAIDAEARSSTWDDLRRGRPTEIDSLQGEIVAMAARHGLPAPACARLVELVREAESAGPERARHWTGPELLAELTAARG</sequence>
<dbReference type="Gene3D" id="3.40.50.720">
    <property type="entry name" value="NAD(P)-binding Rossmann-like Domain"/>
    <property type="match status" value="1"/>
</dbReference>
<evidence type="ECO:0000259" key="12">
    <source>
        <dbReference type="Pfam" id="PF02558"/>
    </source>
</evidence>
<dbReference type="SUPFAM" id="SSF48179">
    <property type="entry name" value="6-phosphogluconate dehydrogenase C-terminal domain-like"/>
    <property type="match status" value="1"/>
</dbReference>
<dbReference type="EC" id="1.1.1.169" evidence="4 11"/>
<comment type="function">
    <text evidence="1 11">Catalyzes the NADPH-dependent reduction of ketopantoate into pantoic acid.</text>
</comment>
<dbReference type="GO" id="GO:0015940">
    <property type="term" value="P:pantothenate biosynthetic process"/>
    <property type="evidence" value="ECO:0007669"/>
    <property type="project" value="UniProtKB-UniPathway"/>
</dbReference>
<proteinExistence type="inferred from homology"/>
<dbReference type="InterPro" id="IPR036291">
    <property type="entry name" value="NAD(P)-bd_dom_sf"/>
</dbReference>
<evidence type="ECO:0000256" key="6">
    <source>
        <dbReference type="ARBA" id="ARBA00022655"/>
    </source>
</evidence>
<name>A0A4Z0H709_9ACTN</name>
<dbReference type="EMBL" id="SRID01000188">
    <property type="protein sequence ID" value="TGB05546.1"/>
    <property type="molecule type" value="Genomic_DNA"/>
</dbReference>
<evidence type="ECO:0000313" key="15">
    <source>
        <dbReference type="Proteomes" id="UP000297948"/>
    </source>
</evidence>
<keyword evidence="15" id="KW-1185">Reference proteome</keyword>
<dbReference type="Proteomes" id="UP000297948">
    <property type="component" value="Unassembled WGS sequence"/>
</dbReference>
<feature type="domain" description="Ketopantoate reductase C-terminal" evidence="13">
    <location>
        <begin position="174"/>
        <end position="313"/>
    </location>
</feature>
<evidence type="ECO:0000256" key="8">
    <source>
        <dbReference type="ARBA" id="ARBA00023002"/>
    </source>
</evidence>
<dbReference type="InterPro" id="IPR013752">
    <property type="entry name" value="KPA_reductase"/>
</dbReference>
<comment type="pathway">
    <text evidence="2 11">Cofactor biosynthesis; (R)-pantothenate biosynthesis; (R)-pantoate from 3-methyl-2-oxobutanoate: step 2/2.</text>
</comment>
<dbReference type="GO" id="GO:0050661">
    <property type="term" value="F:NADP binding"/>
    <property type="evidence" value="ECO:0007669"/>
    <property type="project" value="TreeGrafter"/>
</dbReference>
<comment type="catalytic activity">
    <reaction evidence="10 11">
        <text>(R)-pantoate + NADP(+) = 2-dehydropantoate + NADPH + H(+)</text>
        <dbReference type="Rhea" id="RHEA:16233"/>
        <dbReference type="ChEBI" id="CHEBI:11561"/>
        <dbReference type="ChEBI" id="CHEBI:15378"/>
        <dbReference type="ChEBI" id="CHEBI:15980"/>
        <dbReference type="ChEBI" id="CHEBI:57783"/>
        <dbReference type="ChEBI" id="CHEBI:58349"/>
        <dbReference type="EC" id="1.1.1.169"/>
    </reaction>
</comment>
<reference evidence="14 15" key="1">
    <citation type="submission" date="2019-03" db="EMBL/GenBank/DDBJ databases">
        <authorList>
            <person name="Gonzalez-Pimentel J.L."/>
        </authorList>
    </citation>
    <scope>NUCLEOTIDE SEQUENCE [LARGE SCALE GENOMIC DNA]</scope>
    <source>
        <strain evidence="14 15">JCM 31289</strain>
    </source>
</reference>
<evidence type="ECO:0000259" key="13">
    <source>
        <dbReference type="Pfam" id="PF08546"/>
    </source>
</evidence>
<dbReference type="OrthoDB" id="9796561at2"/>
<dbReference type="Gene3D" id="1.10.1040.10">
    <property type="entry name" value="N-(1-d-carboxylethyl)-l-norvaline Dehydrogenase, domain 2"/>
    <property type="match status" value="1"/>
</dbReference>
<dbReference type="InterPro" id="IPR013332">
    <property type="entry name" value="KPR_N"/>
</dbReference>
<comment type="caution">
    <text evidence="14">The sequence shown here is derived from an EMBL/GenBank/DDBJ whole genome shotgun (WGS) entry which is preliminary data.</text>
</comment>